<accession>A0A7S3ES23</accession>
<dbReference type="AlphaFoldDB" id="A0A7S3ES23"/>
<proteinExistence type="predicted"/>
<name>A0A7S3ES23_9EUKA</name>
<evidence type="ECO:0000313" key="1">
    <source>
        <dbReference type="EMBL" id="CAE0101694.1"/>
    </source>
</evidence>
<dbReference type="EMBL" id="HBHX01004923">
    <property type="protein sequence ID" value="CAE0101694.1"/>
    <property type="molecule type" value="Transcribed_RNA"/>
</dbReference>
<sequence>MHSTARTVVLLESPQDREATIKTLLMVLGCSCDPDNFQDPADLRAEPVPEEIEEEYLIYALFERDDRPDGAFLSKRWCSLEDILDHTPPGLMLTKIKEWNQGRAARESAAVSALFLRQRQS</sequence>
<reference evidence="1" key="1">
    <citation type="submission" date="2021-01" db="EMBL/GenBank/DDBJ databases">
        <authorList>
            <person name="Corre E."/>
            <person name="Pelletier E."/>
            <person name="Niang G."/>
            <person name="Scheremetjew M."/>
            <person name="Finn R."/>
            <person name="Kale V."/>
            <person name="Holt S."/>
            <person name="Cochrane G."/>
            <person name="Meng A."/>
            <person name="Brown T."/>
            <person name="Cohen L."/>
        </authorList>
    </citation>
    <scope>NUCLEOTIDE SEQUENCE</scope>
    <source>
        <strain evidence="1">CCMP281</strain>
    </source>
</reference>
<protein>
    <submittedName>
        <fullName evidence="1">Uncharacterized protein</fullName>
    </submittedName>
</protein>
<organism evidence="1">
    <name type="scientific">Haptolina ericina</name>
    <dbReference type="NCBI Taxonomy" id="156174"/>
    <lineage>
        <taxon>Eukaryota</taxon>
        <taxon>Haptista</taxon>
        <taxon>Haptophyta</taxon>
        <taxon>Prymnesiophyceae</taxon>
        <taxon>Prymnesiales</taxon>
        <taxon>Prymnesiaceae</taxon>
        <taxon>Haptolina</taxon>
    </lineage>
</organism>
<gene>
    <name evidence="1" type="ORF">HERI1096_LOCUS2664</name>
</gene>